<name>A0AA42TDH7_STUST</name>
<evidence type="ECO:0000256" key="1">
    <source>
        <dbReference type="SAM" id="MobiDB-lite"/>
    </source>
</evidence>
<protein>
    <submittedName>
        <fullName evidence="3">Amidase</fullName>
        <ecNumber evidence="3">3.5.1.4</ecNumber>
    </submittedName>
</protein>
<accession>A0AA42TDH7</accession>
<organism evidence="3 4">
    <name type="scientific">Stutzerimonas stutzeri</name>
    <name type="common">Pseudomonas stutzeri</name>
    <dbReference type="NCBI Taxonomy" id="316"/>
    <lineage>
        <taxon>Bacteria</taxon>
        <taxon>Pseudomonadati</taxon>
        <taxon>Pseudomonadota</taxon>
        <taxon>Gammaproteobacteria</taxon>
        <taxon>Pseudomonadales</taxon>
        <taxon>Pseudomonadaceae</taxon>
        <taxon>Stutzerimonas</taxon>
    </lineage>
</organism>
<dbReference type="Pfam" id="PF01425">
    <property type="entry name" value="Amidase"/>
    <property type="match status" value="2"/>
</dbReference>
<comment type="caution">
    <text evidence="3">The sequence shown here is derived from an EMBL/GenBank/DDBJ whole genome shotgun (WGS) entry which is preliminary data.</text>
</comment>
<dbReference type="InterPro" id="IPR036928">
    <property type="entry name" value="AS_sf"/>
</dbReference>
<dbReference type="PANTHER" id="PTHR46310:SF7">
    <property type="entry name" value="AMIDASE 1"/>
    <property type="match status" value="1"/>
</dbReference>
<proteinExistence type="predicted"/>
<dbReference type="EC" id="3.5.1.4" evidence="3"/>
<dbReference type="EMBL" id="JAOCAE010000002">
    <property type="protein sequence ID" value="MDH1235212.1"/>
    <property type="molecule type" value="Genomic_DNA"/>
</dbReference>
<evidence type="ECO:0000313" key="4">
    <source>
        <dbReference type="Proteomes" id="UP001158500"/>
    </source>
</evidence>
<dbReference type="SUPFAM" id="SSF75304">
    <property type="entry name" value="Amidase signature (AS) enzymes"/>
    <property type="match status" value="1"/>
</dbReference>
<gene>
    <name evidence="3" type="ORF">N5C32_04070</name>
</gene>
<feature type="domain" description="Amidase" evidence="2">
    <location>
        <begin position="290"/>
        <end position="381"/>
    </location>
</feature>
<feature type="region of interest" description="Disordered" evidence="1">
    <location>
        <begin position="92"/>
        <end position="111"/>
    </location>
</feature>
<feature type="domain" description="Amidase" evidence="2">
    <location>
        <begin position="20"/>
        <end position="196"/>
    </location>
</feature>
<reference evidence="3" key="1">
    <citation type="submission" date="2022-09" db="EMBL/GenBank/DDBJ databases">
        <title>Intensive care unit water sources are persistently colonized with multi-drug resistant bacteria and are the site of extensive horizontal gene transfer of antibiotic resistance genes.</title>
        <authorList>
            <person name="Diorio-Toth L."/>
        </authorList>
    </citation>
    <scope>NUCLEOTIDE SEQUENCE</scope>
    <source>
        <strain evidence="3">GD03947</strain>
    </source>
</reference>
<sequence>MTTPAHCYLPYPDAPVASGDGPLADLEFSVKDIFDLAGYPTGCGNPHALARSGIKTTTAPTVQRLLDSGARFTGKTLTDELAFSMNGKNAHFGTPRNGAAPTRIPGGSSSGSASAVSNRLCDFAIGTDTGGSVRAPASHCGLIGLRPTHARISLEGCMPLAPSFDTCGWFAREIDLFARVGEVLLGEDSMPLPASPRLLLAADVMEQVTVSARATTAELLGQLAAAFDTGLEPVASALLPANELYWAFRHIQGIEAWQSQGEFLCRHDVQLGPGVKERFAWSSTLDEEQVAPYRTIRAEFSRRFDELLGHDGVLVMPTMPDVAPLLSSDEATLEDYRNQSIRMLCLAGLAGCPQISLPLMQLSGAPLGLSLIGPRGSDQSLIALARRFTA</sequence>
<dbReference type="Gene3D" id="3.90.1300.10">
    <property type="entry name" value="Amidase signature (AS) domain"/>
    <property type="match status" value="1"/>
</dbReference>
<dbReference type="GO" id="GO:0004040">
    <property type="term" value="F:amidase activity"/>
    <property type="evidence" value="ECO:0007669"/>
    <property type="project" value="UniProtKB-EC"/>
</dbReference>
<dbReference type="PROSITE" id="PS00571">
    <property type="entry name" value="AMIDASES"/>
    <property type="match status" value="1"/>
</dbReference>
<evidence type="ECO:0000259" key="2">
    <source>
        <dbReference type="Pfam" id="PF01425"/>
    </source>
</evidence>
<dbReference type="NCBIfam" id="NF006169">
    <property type="entry name" value="PRK08310.1"/>
    <property type="match status" value="1"/>
</dbReference>
<dbReference type="Proteomes" id="UP001158500">
    <property type="component" value="Unassembled WGS sequence"/>
</dbReference>
<dbReference type="PANTHER" id="PTHR46310">
    <property type="entry name" value="AMIDASE 1"/>
    <property type="match status" value="1"/>
</dbReference>
<keyword evidence="3" id="KW-0378">Hydrolase</keyword>
<dbReference type="InterPro" id="IPR020556">
    <property type="entry name" value="Amidase_CS"/>
</dbReference>
<dbReference type="InterPro" id="IPR023631">
    <property type="entry name" value="Amidase_dom"/>
</dbReference>
<dbReference type="AlphaFoldDB" id="A0AA42TDH7"/>
<dbReference type="RefSeq" id="WP_042921304.1">
    <property type="nucleotide sequence ID" value="NZ_JAMXOY010000001.1"/>
</dbReference>
<evidence type="ECO:0000313" key="3">
    <source>
        <dbReference type="EMBL" id="MDH1235212.1"/>
    </source>
</evidence>